<evidence type="ECO:0000256" key="5">
    <source>
        <dbReference type="ARBA" id="ARBA00023136"/>
    </source>
</evidence>
<name>A0AAD9UL85_RIDPI</name>
<feature type="compositionally biased region" description="Polar residues" evidence="6">
    <location>
        <begin position="167"/>
        <end position="179"/>
    </location>
</feature>
<proteinExistence type="inferred from homology"/>
<feature type="compositionally biased region" description="Polar residues" evidence="6">
    <location>
        <begin position="11"/>
        <end position="32"/>
    </location>
</feature>
<dbReference type="Pfam" id="PF04505">
    <property type="entry name" value="CD225"/>
    <property type="match status" value="1"/>
</dbReference>
<comment type="caution">
    <text evidence="8">The sequence shown here is derived from an EMBL/GenBank/DDBJ whole genome shotgun (WGS) entry which is preliminary data.</text>
</comment>
<evidence type="ECO:0000256" key="1">
    <source>
        <dbReference type="ARBA" id="ARBA00004370"/>
    </source>
</evidence>
<feature type="transmembrane region" description="Helical" evidence="7">
    <location>
        <begin position="318"/>
        <end position="342"/>
    </location>
</feature>
<sequence>MEDGVAEISKVNHQGNGSLRSPAEMTTENVTPSVGVDTDMNETKEKVVCGDADTLSVSDPPRSKWAIGSENNSEDENEAPMTESASRKDSDPQILDGKSTEDATSCASDLSADVDVTRMTKKPRPRPIETITEGETTPAKRSSLHISGWESDDSDARHRSDSNASSQPLLSSKHASSTERMLAAVTAEAKAKQQEDNTTDDNQNSIDATTGERDVADIASISPSTPTANGAVSTDTECDDVHELMDSTSTNLVTSTPEAAPAEPVRPTLKRVPTATLLISEHGIDVVTQTVTSTDDVVTSMHVVKQISYRPPMPDNHLVLSCIVMFCCNPPFGLIAFIFSVFTSKSYEDHEYQRAKKQSKMALWFALTGVIATVAVAIILLVVYWPQRQRRT</sequence>
<evidence type="ECO:0000313" key="8">
    <source>
        <dbReference type="EMBL" id="KAK2193420.1"/>
    </source>
</evidence>
<dbReference type="AlphaFoldDB" id="A0AAD9UL85"/>
<dbReference type="InterPro" id="IPR051423">
    <property type="entry name" value="CD225/Dispanin"/>
</dbReference>
<keyword evidence="3 7" id="KW-0812">Transmembrane</keyword>
<keyword evidence="5 7" id="KW-0472">Membrane</keyword>
<feature type="transmembrane region" description="Helical" evidence="7">
    <location>
        <begin position="363"/>
        <end position="385"/>
    </location>
</feature>
<comment type="subcellular location">
    <subcellularLocation>
        <location evidence="1">Membrane</location>
    </subcellularLocation>
</comment>
<evidence type="ECO:0000256" key="7">
    <source>
        <dbReference type="SAM" id="Phobius"/>
    </source>
</evidence>
<evidence type="ECO:0000256" key="2">
    <source>
        <dbReference type="ARBA" id="ARBA00006843"/>
    </source>
</evidence>
<dbReference type="PANTHER" id="PTHR14948:SF25">
    <property type="entry name" value="DUF4190 DOMAIN-CONTAINING PROTEIN"/>
    <property type="match status" value="1"/>
</dbReference>
<feature type="compositionally biased region" description="Low complexity" evidence="6">
    <location>
        <begin position="128"/>
        <end position="137"/>
    </location>
</feature>
<comment type="similarity">
    <text evidence="2">Belongs to the CD225/Dispanin family.</text>
</comment>
<accession>A0AAD9UL85</accession>
<dbReference type="InterPro" id="IPR007593">
    <property type="entry name" value="CD225/Dispanin_fam"/>
</dbReference>
<dbReference type="PANTHER" id="PTHR14948">
    <property type="entry name" value="NG5"/>
    <property type="match status" value="1"/>
</dbReference>
<keyword evidence="9" id="KW-1185">Reference proteome</keyword>
<evidence type="ECO:0000313" key="9">
    <source>
        <dbReference type="Proteomes" id="UP001209878"/>
    </source>
</evidence>
<feature type="region of interest" description="Disordered" evidence="6">
    <location>
        <begin position="1"/>
        <end position="234"/>
    </location>
</feature>
<evidence type="ECO:0000256" key="6">
    <source>
        <dbReference type="SAM" id="MobiDB-lite"/>
    </source>
</evidence>
<protein>
    <submittedName>
        <fullName evidence="8">Uncharacterized protein</fullName>
    </submittedName>
</protein>
<evidence type="ECO:0000256" key="3">
    <source>
        <dbReference type="ARBA" id="ARBA00022692"/>
    </source>
</evidence>
<organism evidence="8 9">
    <name type="scientific">Ridgeia piscesae</name>
    <name type="common">Tubeworm</name>
    <dbReference type="NCBI Taxonomy" id="27915"/>
    <lineage>
        <taxon>Eukaryota</taxon>
        <taxon>Metazoa</taxon>
        <taxon>Spiralia</taxon>
        <taxon>Lophotrochozoa</taxon>
        <taxon>Annelida</taxon>
        <taxon>Polychaeta</taxon>
        <taxon>Sedentaria</taxon>
        <taxon>Canalipalpata</taxon>
        <taxon>Sabellida</taxon>
        <taxon>Siboglinidae</taxon>
        <taxon>Ridgeia</taxon>
    </lineage>
</organism>
<feature type="compositionally biased region" description="Polar residues" evidence="6">
    <location>
        <begin position="221"/>
        <end position="234"/>
    </location>
</feature>
<evidence type="ECO:0000256" key="4">
    <source>
        <dbReference type="ARBA" id="ARBA00022989"/>
    </source>
</evidence>
<reference evidence="8" key="1">
    <citation type="journal article" date="2023" name="Mol. Biol. Evol.">
        <title>Third-Generation Sequencing Reveals the Adaptive Role of the Epigenome in Three Deep-Sea Polychaetes.</title>
        <authorList>
            <person name="Perez M."/>
            <person name="Aroh O."/>
            <person name="Sun Y."/>
            <person name="Lan Y."/>
            <person name="Juniper S.K."/>
            <person name="Young C.R."/>
            <person name="Angers B."/>
            <person name="Qian P.Y."/>
        </authorList>
    </citation>
    <scope>NUCLEOTIDE SEQUENCE</scope>
    <source>
        <strain evidence="8">R07B-5</strain>
    </source>
</reference>
<dbReference type="Proteomes" id="UP001209878">
    <property type="component" value="Unassembled WGS sequence"/>
</dbReference>
<dbReference type="EMBL" id="JAODUO010000013">
    <property type="protein sequence ID" value="KAK2193420.1"/>
    <property type="molecule type" value="Genomic_DNA"/>
</dbReference>
<gene>
    <name evidence="8" type="ORF">NP493_13g09000</name>
</gene>
<dbReference type="GO" id="GO:0016020">
    <property type="term" value="C:membrane"/>
    <property type="evidence" value="ECO:0007669"/>
    <property type="project" value="UniProtKB-SubCell"/>
</dbReference>
<keyword evidence="4 7" id="KW-1133">Transmembrane helix</keyword>